<comment type="caution">
    <text evidence="1">The sequence shown here is derived from an EMBL/GenBank/DDBJ whole genome shotgun (WGS) entry which is preliminary data.</text>
</comment>
<gene>
    <name evidence="1" type="ORF">ELY33_12285</name>
</gene>
<reference evidence="1 2" key="1">
    <citation type="submission" date="2018-12" db="EMBL/GenBank/DDBJ databases">
        <title>three novel Halomonas strain isolated from plants.</title>
        <authorList>
            <person name="Sun C."/>
        </authorList>
    </citation>
    <scope>NUCLEOTIDE SEQUENCE [LARGE SCALE GENOMIC DNA]</scope>
    <source>
        <strain evidence="1 2">DSM 19434</strain>
    </source>
</reference>
<dbReference type="Gene3D" id="3.30.70.1210">
    <property type="entry name" value="Crispr-associated protein, domain 2"/>
    <property type="match status" value="1"/>
</dbReference>
<dbReference type="SUPFAM" id="SSF117987">
    <property type="entry name" value="CRISPR-associated protein"/>
    <property type="match status" value="1"/>
</dbReference>
<accession>A0A433KJ47</accession>
<name>A0A433KJ47_9GAMM</name>
<dbReference type="AlphaFoldDB" id="A0A433KJ47"/>
<organism evidence="1 2">
    <name type="scientific">Vreelandella andesensis</name>
    <dbReference type="NCBI Taxonomy" id="447567"/>
    <lineage>
        <taxon>Bacteria</taxon>
        <taxon>Pseudomonadati</taxon>
        <taxon>Pseudomonadota</taxon>
        <taxon>Gammaproteobacteria</taxon>
        <taxon>Oceanospirillales</taxon>
        <taxon>Halomonadaceae</taxon>
        <taxon>Vreelandella</taxon>
    </lineage>
</organism>
<keyword evidence="2" id="KW-1185">Reference proteome</keyword>
<evidence type="ECO:0000313" key="1">
    <source>
        <dbReference type="EMBL" id="RUR29716.1"/>
    </source>
</evidence>
<evidence type="ECO:0000313" key="2">
    <source>
        <dbReference type="Proteomes" id="UP000287336"/>
    </source>
</evidence>
<dbReference type="Proteomes" id="UP000287336">
    <property type="component" value="Unassembled WGS sequence"/>
</dbReference>
<dbReference type="EMBL" id="RZHG01000021">
    <property type="protein sequence ID" value="RUR29716.1"/>
    <property type="molecule type" value="Genomic_DNA"/>
</dbReference>
<sequence>MQVHYYEATALCHPGHAPDQTVTLENYHRTAWQLFSGGAHTPARQRPFIFRFDWLTQERHLFSVRSAHEFPHATKRGLALCQGDTLRLEWCWVPTIATRLSPSGEKLSRSQHIPAPRERWENVVTQRMLHQGFNIKADTLSFSPLGSWQHKPHHPSHQSVVLVNAEVTVIDEAHAANAWLQGVSRLRAYGMGMLCQR</sequence>
<proteinExistence type="predicted"/>
<dbReference type="RefSeq" id="WP_126948205.1">
    <property type="nucleotide sequence ID" value="NZ_RZHG01000021.1"/>
</dbReference>
<protein>
    <submittedName>
        <fullName evidence="1">Type I-E CRISPR-associated protein Cas6/Cse3/CasE</fullName>
    </submittedName>
</protein>
<dbReference type="OrthoDB" id="6168036at2"/>